<dbReference type="SUPFAM" id="SSF47954">
    <property type="entry name" value="Cyclin-like"/>
    <property type="match status" value="1"/>
</dbReference>
<organism evidence="1">
    <name type="scientific">viral metagenome</name>
    <dbReference type="NCBI Taxonomy" id="1070528"/>
    <lineage>
        <taxon>unclassified sequences</taxon>
        <taxon>metagenomes</taxon>
        <taxon>organismal metagenomes</taxon>
    </lineage>
</organism>
<proteinExistence type="predicted"/>
<protein>
    <recommendedName>
        <fullName evidence="2">Transcription factor TFIIB cyclin-like domain-containing protein</fullName>
    </recommendedName>
</protein>
<evidence type="ECO:0008006" key="2">
    <source>
        <dbReference type="Google" id="ProtNLM"/>
    </source>
</evidence>
<evidence type="ECO:0000313" key="1">
    <source>
        <dbReference type="EMBL" id="QHT38360.1"/>
    </source>
</evidence>
<dbReference type="Gene3D" id="1.10.472.170">
    <property type="match status" value="1"/>
</dbReference>
<reference evidence="1" key="1">
    <citation type="journal article" date="2020" name="Nature">
        <title>Giant virus diversity and host interactions through global metagenomics.</title>
        <authorList>
            <person name="Schulz F."/>
            <person name="Roux S."/>
            <person name="Paez-Espino D."/>
            <person name="Jungbluth S."/>
            <person name="Walsh D.A."/>
            <person name="Denef V.J."/>
            <person name="McMahon K.D."/>
            <person name="Konstantinidis K.T."/>
            <person name="Eloe-Fadrosh E.A."/>
            <person name="Kyrpides N.C."/>
            <person name="Woyke T."/>
        </authorList>
    </citation>
    <scope>NUCLEOTIDE SEQUENCE</scope>
    <source>
        <strain evidence="1">GVMAG-S-ERX556101-89</strain>
    </source>
</reference>
<dbReference type="InterPro" id="IPR036915">
    <property type="entry name" value="Cyclin-like_sf"/>
</dbReference>
<dbReference type="AlphaFoldDB" id="A0A6C0FEY1"/>
<accession>A0A6C0FEY1</accession>
<sequence>MSHLSLHTDLDELSLRFLQTGTCEIQHNTTDKCYRDTPVYDPFTDGCTNCKADPEYISEDTSQGFVICTQCGIALRTQILVGGTMSYTDDQGKLNDKTHYRTVGDSTNPFDDGALPKYPKGFKQEFIGKDGIKRSYDMSRLNVRYISHKQKDFWMVSEMLKHACVLLGNSGTLEKAKYIWSIIAKSDTVCRGANRRGLIGNCLMFASHHCNVCHTQDEVAAALRINTTEITKGRKIFREIMLKEGREDIINIVTQEKTMFYKLSSRIGVPKSHWSLVSKSEKMYDNYKHELSTLAPSSGIAGVLYYNIIKAGLKVTKGQIKDICEVCTPTLNKALKILEAVIKRDNKKST</sequence>
<dbReference type="EMBL" id="MN738829">
    <property type="protein sequence ID" value="QHT38360.1"/>
    <property type="molecule type" value="Genomic_DNA"/>
</dbReference>
<name>A0A6C0FEY1_9ZZZZ</name>